<evidence type="ECO:0000313" key="9">
    <source>
        <dbReference type="EMBL" id="TQL48012.1"/>
    </source>
</evidence>
<keyword evidence="7" id="KW-0472">Membrane</keyword>
<evidence type="ECO:0000313" key="10">
    <source>
        <dbReference type="Proteomes" id="UP000317998"/>
    </source>
</evidence>
<keyword evidence="2" id="KW-0479">Metal-binding</keyword>
<dbReference type="CDD" id="cd07326">
    <property type="entry name" value="M56_BlaR1_MecR1_like"/>
    <property type="match status" value="1"/>
</dbReference>
<dbReference type="GO" id="GO:0004222">
    <property type="term" value="F:metalloendopeptidase activity"/>
    <property type="evidence" value="ECO:0007669"/>
    <property type="project" value="InterPro"/>
</dbReference>
<dbReference type="InterPro" id="IPR001915">
    <property type="entry name" value="Peptidase_M48"/>
</dbReference>
<sequence length="327" mass="34257">MLLTSLALAGLAVALAWPVPIALAASAWPSRAPVTALIVWQAVALAGGLSMIGALLCYGLQPFGDDLVGALVEFARRLGAGTLPSSADFVHMFALSSAVLLGIHLLLNLVLAFVRDERSRRRHRRLVQLLSSPLPDQPGTRLLDHEAPVAYCLPGSTRSITVLSAGLISILDEEQLRAVIAHEQAHAMQRHHLVLLAFRAWRRSLPWFPIATKAQDAVAVLVEMLADDRARRAVGDSVLATAIAVVAIGAPAKSAHLVAPDGDGAGVVDHGEALAASGPAAMGRISRLITPANPLSSAAKVFAVLCALSLLAVPTALLLLPLLSCQR</sequence>
<evidence type="ECO:0000256" key="3">
    <source>
        <dbReference type="ARBA" id="ARBA00022801"/>
    </source>
</evidence>
<dbReference type="RefSeq" id="WP_141880205.1">
    <property type="nucleotide sequence ID" value="NZ_VFOM01000001.1"/>
</dbReference>
<evidence type="ECO:0000256" key="5">
    <source>
        <dbReference type="ARBA" id="ARBA00023049"/>
    </source>
</evidence>
<dbReference type="AlphaFoldDB" id="A0A542YIW3"/>
<protein>
    <submittedName>
        <fullName evidence="9">Peptidase M48-like protein</fullName>
    </submittedName>
</protein>
<keyword evidence="5 6" id="KW-0482">Metalloprotease</keyword>
<evidence type="ECO:0000256" key="1">
    <source>
        <dbReference type="ARBA" id="ARBA00022670"/>
    </source>
</evidence>
<evidence type="ECO:0000259" key="8">
    <source>
        <dbReference type="Pfam" id="PF01435"/>
    </source>
</evidence>
<comment type="caution">
    <text evidence="9">The sequence shown here is derived from an EMBL/GenBank/DDBJ whole genome shotgun (WGS) entry which is preliminary data.</text>
</comment>
<evidence type="ECO:0000256" key="6">
    <source>
        <dbReference type="RuleBase" id="RU003983"/>
    </source>
</evidence>
<accession>A0A542YIW3</accession>
<keyword evidence="7" id="KW-0812">Transmembrane</keyword>
<keyword evidence="7" id="KW-1133">Transmembrane helix</keyword>
<dbReference type="GO" id="GO:0006508">
    <property type="term" value="P:proteolysis"/>
    <property type="evidence" value="ECO:0007669"/>
    <property type="project" value="UniProtKB-KW"/>
</dbReference>
<evidence type="ECO:0000256" key="4">
    <source>
        <dbReference type="ARBA" id="ARBA00022833"/>
    </source>
</evidence>
<dbReference type="Proteomes" id="UP000317998">
    <property type="component" value="Unassembled WGS sequence"/>
</dbReference>
<keyword evidence="4 6" id="KW-0862">Zinc</keyword>
<organism evidence="9 10">
    <name type="scientific">Homoserinimonas aerilata</name>
    <dbReference type="NCBI Taxonomy" id="1162970"/>
    <lineage>
        <taxon>Bacteria</taxon>
        <taxon>Bacillati</taxon>
        <taxon>Actinomycetota</taxon>
        <taxon>Actinomycetes</taxon>
        <taxon>Micrococcales</taxon>
        <taxon>Microbacteriaceae</taxon>
        <taxon>Homoserinimonas</taxon>
    </lineage>
</organism>
<dbReference type="Pfam" id="PF01435">
    <property type="entry name" value="Peptidase_M48"/>
    <property type="match status" value="1"/>
</dbReference>
<dbReference type="EMBL" id="VFOM01000001">
    <property type="protein sequence ID" value="TQL48012.1"/>
    <property type="molecule type" value="Genomic_DNA"/>
</dbReference>
<feature type="domain" description="Peptidase M48" evidence="8">
    <location>
        <begin position="120"/>
        <end position="199"/>
    </location>
</feature>
<feature type="transmembrane region" description="Helical" evidence="7">
    <location>
        <begin position="233"/>
        <end position="252"/>
    </location>
</feature>
<feature type="transmembrane region" description="Helical" evidence="7">
    <location>
        <begin position="301"/>
        <end position="323"/>
    </location>
</feature>
<dbReference type="Gene3D" id="3.30.2010.10">
    <property type="entry name" value="Metalloproteases ('zincins'), catalytic domain"/>
    <property type="match status" value="1"/>
</dbReference>
<dbReference type="GO" id="GO:0046872">
    <property type="term" value="F:metal ion binding"/>
    <property type="evidence" value="ECO:0007669"/>
    <property type="project" value="UniProtKB-KW"/>
</dbReference>
<keyword evidence="10" id="KW-1185">Reference proteome</keyword>
<feature type="transmembrane region" description="Helical" evidence="7">
    <location>
        <begin position="34"/>
        <end position="60"/>
    </location>
</feature>
<dbReference type="OrthoDB" id="9785340at2"/>
<comment type="similarity">
    <text evidence="6">Belongs to the peptidase M48 family.</text>
</comment>
<reference evidence="9 10" key="1">
    <citation type="submission" date="2019-06" db="EMBL/GenBank/DDBJ databases">
        <title>Sequencing the genomes of 1000 actinobacteria strains.</title>
        <authorList>
            <person name="Klenk H.-P."/>
        </authorList>
    </citation>
    <scope>NUCLEOTIDE SEQUENCE [LARGE SCALE GENOMIC DNA]</scope>
    <source>
        <strain evidence="9 10">DSM 26477</strain>
    </source>
</reference>
<evidence type="ECO:0000256" key="7">
    <source>
        <dbReference type="SAM" id="Phobius"/>
    </source>
</evidence>
<dbReference type="PANTHER" id="PTHR34978:SF3">
    <property type="entry name" value="SLR0241 PROTEIN"/>
    <property type="match status" value="1"/>
</dbReference>
<name>A0A542YIW3_9MICO</name>
<evidence type="ECO:0000256" key="2">
    <source>
        <dbReference type="ARBA" id="ARBA00022723"/>
    </source>
</evidence>
<gene>
    <name evidence="9" type="ORF">FB562_1093</name>
</gene>
<comment type="cofactor">
    <cofactor evidence="6">
        <name>Zn(2+)</name>
        <dbReference type="ChEBI" id="CHEBI:29105"/>
    </cofactor>
    <text evidence="6">Binds 1 zinc ion per subunit.</text>
</comment>
<feature type="transmembrane region" description="Helical" evidence="7">
    <location>
        <begin position="93"/>
        <end position="114"/>
    </location>
</feature>
<keyword evidence="1 6" id="KW-0645">Protease</keyword>
<proteinExistence type="inferred from homology"/>
<keyword evidence="3 6" id="KW-0378">Hydrolase</keyword>
<dbReference type="InterPro" id="IPR052173">
    <property type="entry name" value="Beta-lactam_resp_regulator"/>
</dbReference>
<dbReference type="PANTHER" id="PTHR34978">
    <property type="entry name" value="POSSIBLE SENSOR-TRANSDUCER PROTEIN BLAR"/>
    <property type="match status" value="1"/>
</dbReference>